<reference evidence="2" key="1">
    <citation type="journal article" date="2017" name="bioRxiv">
        <title>Conservation of a gene cluster reveals novel cercosporin biosynthetic mechanisms and extends production to the genus Colletotrichum.</title>
        <authorList>
            <person name="de Jonge R."/>
            <person name="Ebert M.K."/>
            <person name="Huitt-Roehl C.R."/>
            <person name="Pal P."/>
            <person name="Suttle J.C."/>
            <person name="Spanner R.E."/>
            <person name="Neubauer J.D."/>
            <person name="Jurick W.M.II."/>
            <person name="Stott K.A."/>
            <person name="Secor G.A."/>
            <person name="Thomma B.P.H.J."/>
            <person name="Van de Peer Y."/>
            <person name="Townsend C.A."/>
            <person name="Bolton M.D."/>
        </authorList>
    </citation>
    <scope>NUCLEOTIDE SEQUENCE [LARGE SCALE GENOMIC DNA]</scope>
    <source>
        <strain evidence="2">CBS538.71</strain>
    </source>
</reference>
<dbReference type="EMBL" id="PNEN01000475">
    <property type="protein sequence ID" value="PPJ58016.1"/>
    <property type="molecule type" value="Genomic_DNA"/>
</dbReference>
<evidence type="ECO:0000313" key="1">
    <source>
        <dbReference type="EMBL" id="PPJ58016.1"/>
    </source>
</evidence>
<protein>
    <submittedName>
        <fullName evidence="1">Uncharacterized protein</fullName>
    </submittedName>
</protein>
<evidence type="ECO:0000313" key="2">
    <source>
        <dbReference type="Proteomes" id="UP000237631"/>
    </source>
</evidence>
<proteinExistence type="predicted"/>
<dbReference type="Proteomes" id="UP000237631">
    <property type="component" value="Unassembled WGS sequence"/>
</dbReference>
<accession>A0A2S6CE83</accession>
<gene>
    <name evidence="1" type="ORF">CBER1_03818</name>
</gene>
<dbReference type="OrthoDB" id="2333384at2759"/>
<keyword evidence="2" id="KW-1185">Reference proteome</keyword>
<dbReference type="AlphaFoldDB" id="A0A2S6CE83"/>
<organism evidence="1 2">
    <name type="scientific">Cercospora berteroae</name>
    <dbReference type="NCBI Taxonomy" id="357750"/>
    <lineage>
        <taxon>Eukaryota</taxon>
        <taxon>Fungi</taxon>
        <taxon>Dikarya</taxon>
        <taxon>Ascomycota</taxon>
        <taxon>Pezizomycotina</taxon>
        <taxon>Dothideomycetes</taxon>
        <taxon>Dothideomycetidae</taxon>
        <taxon>Mycosphaerellales</taxon>
        <taxon>Mycosphaerellaceae</taxon>
        <taxon>Cercospora</taxon>
    </lineage>
</organism>
<sequence>MHLPSQRLDEDRWSALYWHSKDAHFVFAGSSNMSAWHLQGFTNEPSVVFVDRPCTHAISYKILPDYHQISESKGHLNPEYDKPHINAHIRLDDGAQNLYGSVGPITGSLILKYLPYEKRFLENAGFRLTGNMGQMKDVSLGFSFPKVTEKFVETVPLSGVVTATVMLRGMLRYKIRIVRGGGQGGTQVIDRTHDKELSREQVVLNIGWLSAVVGDEFKFPFAINFPHPSRIPPPSFMDYFIRGAERIFVGVEYRMGLQSLVDGATPQVNDIWWNGYPSINYELAQPPEKAFASTLTTSTHQCKIQSWLLLPPEQRRLVWMTKTKAKFRPKTMPILTMDVFCSTCSHAHPGQVLSINVAIKKNEVNSTADSMPDILLVGIHTKLVAQLRVTDPKRRAIIRMQEFKCQNEFPIPLRSQNNHSATITLDALDQHTSSFSFD</sequence>
<name>A0A2S6CE83_9PEZI</name>
<comment type="caution">
    <text evidence="1">The sequence shown here is derived from an EMBL/GenBank/DDBJ whole genome shotgun (WGS) entry which is preliminary data.</text>
</comment>